<dbReference type="InParanoid" id="E2C7S4"/>
<proteinExistence type="predicted"/>
<organism evidence="2">
    <name type="scientific">Harpegnathos saltator</name>
    <name type="common">Jerdon's jumping ant</name>
    <dbReference type="NCBI Taxonomy" id="610380"/>
    <lineage>
        <taxon>Eukaryota</taxon>
        <taxon>Metazoa</taxon>
        <taxon>Ecdysozoa</taxon>
        <taxon>Arthropoda</taxon>
        <taxon>Hexapoda</taxon>
        <taxon>Insecta</taxon>
        <taxon>Pterygota</taxon>
        <taxon>Neoptera</taxon>
        <taxon>Endopterygota</taxon>
        <taxon>Hymenoptera</taxon>
        <taxon>Apocrita</taxon>
        <taxon>Aculeata</taxon>
        <taxon>Formicoidea</taxon>
        <taxon>Formicidae</taxon>
        <taxon>Ponerinae</taxon>
        <taxon>Ponerini</taxon>
        <taxon>Harpegnathos</taxon>
    </lineage>
</organism>
<keyword evidence="2" id="KW-1185">Reference proteome</keyword>
<dbReference type="Proteomes" id="UP000008237">
    <property type="component" value="Unassembled WGS sequence"/>
</dbReference>
<name>E2C7S4_HARSA</name>
<feature type="non-terminal residue" evidence="1">
    <location>
        <position position="1"/>
    </location>
</feature>
<feature type="non-terminal residue" evidence="1">
    <location>
        <position position="29"/>
    </location>
</feature>
<protein>
    <submittedName>
        <fullName evidence="1">Uncharacterized protein</fullName>
    </submittedName>
</protein>
<dbReference type="EMBL" id="GL453405">
    <property type="protein sequence ID" value="EFN76008.1"/>
    <property type="molecule type" value="Genomic_DNA"/>
</dbReference>
<sequence length="29" mass="3353">WKAYNCLNDEGFIHLTVNHSMNFVDPETG</sequence>
<accession>E2C7S4</accession>
<reference evidence="1 2" key="1">
    <citation type="journal article" date="2010" name="Science">
        <title>Genomic comparison of the ants Camponotus floridanus and Harpegnathos saltator.</title>
        <authorList>
            <person name="Bonasio R."/>
            <person name="Zhang G."/>
            <person name="Ye C."/>
            <person name="Mutti N.S."/>
            <person name="Fang X."/>
            <person name="Qin N."/>
            <person name="Donahue G."/>
            <person name="Yang P."/>
            <person name="Li Q."/>
            <person name="Li C."/>
            <person name="Zhang P."/>
            <person name="Huang Z."/>
            <person name="Berger S.L."/>
            <person name="Reinberg D."/>
            <person name="Wang J."/>
            <person name="Liebig J."/>
        </authorList>
    </citation>
    <scope>NUCLEOTIDE SEQUENCE [LARGE SCALE GENOMIC DNA]</scope>
    <source>
        <strain evidence="1 2">R22 G/1</strain>
    </source>
</reference>
<evidence type="ECO:0000313" key="1">
    <source>
        <dbReference type="EMBL" id="EFN76008.1"/>
    </source>
</evidence>
<dbReference type="AlphaFoldDB" id="E2C7S4"/>
<evidence type="ECO:0000313" key="2">
    <source>
        <dbReference type="Proteomes" id="UP000008237"/>
    </source>
</evidence>
<gene>
    <name evidence="1" type="ORF">EAI_13505</name>
</gene>